<evidence type="ECO:0000313" key="6">
    <source>
        <dbReference type="Proteomes" id="UP001408356"/>
    </source>
</evidence>
<accession>A0ABR2UUK5</accession>
<dbReference type="SMART" id="SM00398">
    <property type="entry name" value="HMG"/>
    <property type="match status" value="2"/>
</dbReference>
<feature type="compositionally biased region" description="Basic residues" evidence="3">
    <location>
        <begin position="79"/>
        <end position="119"/>
    </location>
</feature>
<protein>
    <recommendedName>
        <fullName evidence="4">HMG box domain-containing protein</fullName>
    </recommendedName>
</protein>
<sequence>MLSIVGRAAVRGLASKPIVTSSVVSRLASRAAADENSLGWLVSSFVRSCALRSFATQAEVTKTTKTTTRKRATTTAGAKPKKAVAKPAKKPKKVVKKKKKVVKKATRAVGQKKKKPKRKPTPEERDKLQLKELKKTSLYLEEPKNAAPAKAYLVFMQQHIKGQKFGTRAGTFDRYKELGAEWKNLPSSEAAQFKRAAEENKLNNAALHKAWIERHTPAQIRDANLARHLLKRKFNYPKLKRLIKDDRQPSGPLQAYTYYTKARWASGDFANMGVVEAAKLVGAEWKGLSDSEKEPYLELAKADQQRHHKEYQAVIS</sequence>
<name>A0ABR2UUK5_9PEZI</name>
<evidence type="ECO:0000259" key="4">
    <source>
        <dbReference type="PROSITE" id="PS50118"/>
    </source>
</evidence>
<reference evidence="5 6" key="1">
    <citation type="journal article" date="2024" name="J. Plant Pathol.">
        <title>Sequence and assembly of the genome of Seiridium unicorne, isolate CBS 538.82, causal agent of cypress canker disease.</title>
        <authorList>
            <person name="Scali E."/>
            <person name="Rocca G.D."/>
            <person name="Danti R."/>
            <person name="Garbelotto M."/>
            <person name="Barberini S."/>
            <person name="Baroncelli R."/>
            <person name="Emiliani G."/>
        </authorList>
    </citation>
    <scope>NUCLEOTIDE SEQUENCE [LARGE SCALE GENOMIC DNA]</scope>
    <source>
        <strain evidence="5 6">BM-138-508</strain>
    </source>
</reference>
<dbReference type="Proteomes" id="UP001408356">
    <property type="component" value="Unassembled WGS sequence"/>
</dbReference>
<dbReference type="InterPro" id="IPR009071">
    <property type="entry name" value="HMG_box_dom"/>
</dbReference>
<dbReference type="PANTHER" id="PTHR48112">
    <property type="entry name" value="HIGH MOBILITY GROUP PROTEIN DSP1"/>
    <property type="match status" value="1"/>
</dbReference>
<feature type="DNA-binding region" description="HMG box" evidence="2">
    <location>
        <begin position="249"/>
        <end position="315"/>
    </location>
</feature>
<dbReference type="CDD" id="cd00084">
    <property type="entry name" value="HMG-box_SF"/>
    <property type="match status" value="1"/>
</dbReference>
<keyword evidence="1 2" id="KW-0238">DNA-binding</keyword>
<feature type="region of interest" description="Disordered" evidence="3">
    <location>
        <begin position="61"/>
        <end position="128"/>
    </location>
</feature>
<proteinExistence type="predicted"/>
<evidence type="ECO:0000256" key="2">
    <source>
        <dbReference type="PROSITE-ProRule" id="PRU00267"/>
    </source>
</evidence>
<dbReference type="SUPFAM" id="SSF47095">
    <property type="entry name" value="HMG-box"/>
    <property type="match status" value="2"/>
</dbReference>
<evidence type="ECO:0000313" key="5">
    <source>
        <dbReference type="EMBL" id="KAK9418168.1"/>
    </source>
</evidence>
<dbReference type="Gene3D" id="1.10.30.10">
    <property type="entry name" value="High mobility group box domain"/>
    <property type="match status" value="2"/>
</dbReference>
<evidence type="ECO:0000256" key="1">
    <source>
        <dbReference type="ARBA" id="ARBA00023125"/>
    </source>
</evidence>
<dbReference type="EMBL" id="JARVKF010000393">
    <property type="protein sequence ID" value="KAK9418168.1"/>
    <property type="molecule type" value="Genomic_DNA"/>
</dbReference>
<dbReference type="InterPro" id="IPR036910">
    <property type="entry name" value="HMG_box_dom_sf"/>
</dbReference>
<keyword evidence="2" id="KW-0539">Nucleus</keyword>
<dbReference type="PROSITE" id="PS50118">
    <property type="entry name" value="HMG_BOX_2"/>
    <property type="match status" value="1"/>
</dbReference>
<comment type="caution">
    <text evidence="5">The sequence shown here is derived from an EMBL/GenBank/DDBJ whole genome shotgun (WGS) entry which is preliminary data.</text>
</comment>
<keyword evidence="6" id="KW-1185">Reference proteome</keyword>
<evidence type="ECO:0000256" key="3">
    <source>
        <dbReference type="SAM" id="MobiDB-lite"/>
    </source>
</evidence>
<organism evidence="5 6">
    <name type="scientific">Seiridium unicorne</name>
    <dbReference type="NCBI Taxonomy" id="138068"/>
    <lineage>
        <taxon>Eukaryota</taxon>
        <taxon>Fungi</taxon>
        <taxon>Dikarya</taxon>
        <taxon>Ascomycota</taxon>
        <taxon>Pezizomycotina</taxon>
        <taxon>Sordariomycetes</taxon>
        <taxon>Xylariomycetidae</taxon>
        <taxon>Amphisphaeriales</taxon>
        <taxon>Sporocadaceae</taxon>
        <taxon>Seiridium</taxon>
    </lineage>
</organism>
<dbReference type="Pfam" id="PF00505">
    <property type="entry name" value="HMG_box"/>
    <property type="match status" value="1"/>
</dbReference>
<dbReference type="InterPro" id="IPR050342">
    <property type="entry name" value="HMGB"/>
</dbReference>
<gene>
    <name evidence="5" type="ORF">SUNI508_08362</name>
</gene>
<feature type="domain" description="HMG box" evidence="4">
    <location>
        <begin position="249"/>
        <end position="315"/>
    </location>
</feature>